<dbReference type="EMBL" id="JADOUF010000001">
    <property type="protein sequence ID" value="MBG6134250.1"/>
    <property type="molecule type" value="Genomic_DNA"/>
</dbReference>
<protein>
    <submittedName>
        <fullName evidence="2">GH25 family lysozyme M1 (1,4-beta-N-acetylmuramidase)</fullName>
    </submittedName>
</protein>
<evidence type="ECO:0000313" key="3">
    <source>
        <dbReference type="Proteomes" id="UP000622552"/>
    </source>
</evidence>
<comment type="caution">
    <text evidence="2">The sequence shown here is derived from an EMBL/GenBank/DDBJ whole genome shotgun (WGS) entry which is preliminary data.</text>
</comment>
<name>A0A8J7KDP3_9ACTN</name>
<dbReference type="PANTHER" id="PTHR34135">
    <property type="entry name" value="LYSOZYME"/>
    <property type="match status" value="1"/>
</dbReference>
<dbReference type="GO" id="GO:0016052">
    <property type="term" value="P:carbohydrate catabolic process"/>
    <property type="evidence" value="ECO:0007669"/>
    <property type="project" value="TreeGrafter"/>
</dbReference>
<dbReference type="Proteomes" id="UP000622552">
    <property type="component" value="Unassembled WGS sequence"/>
</dbReference>
<dbReference type="RefSeq" id="WP_197001509.1">
    <property type="nucleotide sequence ID" value="NZ_BONS01000035.1"/>
</dbReference>
<dbReference type="InterPro" id="IPR002053">
    <property type="entry name" value="Glyco_hydro_25"/>
</dbReference>
<dbReference type="Gene3D" id="3.20.20.80">
    <property type="entry name" value="Glycosidases"/>
    <property type="match status" value="1"/>
</dbReference>
<proteinExistence type="inferred from homology"/>
<dbReference type="GO" id="GO:0003796">
    <property type="term" value="F:lysozyme activity"/>
    <property type="evidence" value="ECO:0007669"/>
    <property type="project" value="InterPro"/>
</dbReference>
<dbReference type="PROSITE" id="PS51904">
    <property type="entry name" value="GLYCOSYL_HYDROL_F25_2"/>
    <property type="match status" value="1"/>
</dbReference>
<dbReference type="InterPro" id="IPR017853">
    <property type="entry name" value="GH"/>
</dbReference>
<dbReference type="PANTHER" id="PTHR34135:SF2">
    <property type="entry name" value="LYSOZYME"/>
    <property type="match status" value="1"/>
</dbReference>
<gene>
    <name evidence="2" type="ORF">IW245_000444</name>
</gene>
<dbReference type="GO" id="GO:0016998">
    <property type="term" value="P:cell wall macromolecule catabolic process"/>
    <property type="evidence" value="ECO:0007669"/>
    <property type="project" value="InterPro"/>
</dbReference>
<evidence type="ECO:0000313" key="2">
    <source>
        <dbReference type="EMBL" id="MBG6134250.1"/>
    </source>
</evidence>
<dbReference type="AlphaFoldDB" id="A0A8J7KDP3"/>
<organism evidence="2 3">
    <name type="scientific">Longispora fulva</name>
    <dbReference type="NCBI Taxonomy" id="619741"/>
    <lineage>
        <taxon>Bacteria</taxon>
        <taxon>Bacillati</taxon>
        <taxon>Actinomycetota</taxon>
        <taxon>Actinomycetes</taxon>
        <taxon>Micromonosporales</taxon>
        <taxon>Micromonosporaceae</taxon>
        <taxon>Longispora</taxon>
    </lineage>
</organism>
<keyword evidence="3" id="KW-1185">Reference proteome</keyword>
<accession>A0A8J7KDP3</accession>
<dbReference type="SUPFAM" id="SSF51445">
    <property type="entry name" value="(Trans)glycosidases"/>
    <property type="match status" value="1"/>
</dbReference>
<sequence>MTVWIADISNWQGDINAAGIVAEGYAAVVCKATEGGDYTDPWFDTYIPEIIGAGGIPGAYHYLRAGDGGAQARRFLDRIRAHGGPDGWLVQLDCEADGGPPEMAAFMAEWNAATGDHPVLIYSGAWWWDDHTGGFDGSALTPYLWHSHYVDGSGYGSRLYESVPGDWWTPGYGGWDTATILQFSSHGRVAGQDIDVSAYRGSLDDLRVLTRAGTPTPIPPDPDAGGSVSDLSYAPFGKPAVVGDRAAGVMLADLWGAVALESSPYQANTPFPLVARLQRIEATVNALAADIAAIRAAQATGDVDVNALAAALAPHLPAAPTAAEVATAVRHDAAAHLARD</sequence>
<dbReference type="GO" id="GO:0009253">
    <property type="term" value="P:peptidoglycan catabolic process"/>
    <property type="evidence" value="ECO:0007669"/>
    <property type="project" value="InterPro"/>
</dbReference>
<comment type="similarity">
    <text evidence="1">Belongs to the glycosyl hydrolase 25 family.</text>
</comment>
<dbReference type="CDD" id="cd00599">
    <property type="entry name" value="GH25_muramidase"/>
    <property type="match status" value="1"/>
</dbReference>
<reference evidence="2" key="1">
    <citation type="submission" date="2020-11" db="EMBL/GenBank/DDBJ databases">
        <title>Sequencing the genomes of 1000 actinobacteria strains.</title>
        <authorList>
            <person name="Klenk H.-P."/>
        </authorList>
    </citation>
    <scope>NUCLEOTIDE SEQUENCE</scope>
    <source>
        <strain evidence="2">DSM 45356</strain>
    </source>
</reference>
<dbReference type="Pfam" id="PF01183">
    <property type="entry name" value="Glyco_hydro_25"/>
    <property type="match status" value="1"/>
</dbReference>
<evidence type="ECO:0000256" key="1">
    <source>
        <dbReference type="ARBA" id="ARBA00010646"/>
    </source>
</evidence>